<evidence type="ECO:0000313" key="1">
    <source>
        <dbReference type="Proteomes" id="UP000095283"/>
    </source>
</evidence>
<dbReference type="PANTHER" id="PTHR11851:SF143">
    <property type="entry name" value="CYTOCHROME B-C1 COMPLEX SUBUNIT 1, MITOCHONDRIAL"/>
    <property type="match status" value="1"/>
</dbReference>
<dbReference type="SUPFAM" id="SSF63411">
    <property type="entry name" value="LuxS/MPP-like metallohydrolase"/>
    <property type="match status" value="1"/>
</dbReference>
<dbReference type="InterPro" id="IPR050361">
    <property type="entry name" value="MPP/UQCRC_Complex"/>
</dbReference>
<name>A0A1I7WYR3_HETBA</name>
<reference evidence="2" key="1">
    <citation type="submission" date="2016-11" db="UniProtKB">
        <authorList>
            <consortium name="WormBaseParasite"/>
        </authorList>
    </citation>
    <scope>IDENTIFICATION</scope>
</reference>
<proteinExistence type="predicted"/>
<dbReference type="AlphaFoldDB" id="A0A1I7WYR3"/>
<sequence length="161" mass="18361">MDIHRDTGLFGIYFVSNGHDLSDSTGIMKSIQHEWKHLAISATEDEIQMACNQLRTIVYQNLETNTQKADFNAKELLYTGKIRSLAEIEEAIANVDNNMVKRAVCNHVYDRDIACAGVGEFQLLFVFCVLCTFDCSTSLSGRTEAFMNYAHTRYGMSWWRL</sequence>
<accession>A0A1I7WYR3</accession>
<organism evidence="1 2">
    <name type="scientific">Heterorhabditis bacteriophora</name>
    <name type="common">Entomopathogenic nematode worm</name>
    <dbReference type="NCBI Taxonomy" id="37862"/>
    <lineage>
        <taxon>Eukaryota</taxon>
        <taxon>Metazoa</taxon>
        <taxon>Ecdysozoa</taxon>
        <taxon>Nematoda</taxon>
        <taxon>Chromadorea</taxon>
        <taxon>Rhabditida</taxon>
        <taxon>Rhabditina</taxon>
        <taxon>Rhabditomorpha</taxon>
        <taxon>Strongyloidea</taxon>
        <taxon>Heterorhabditidae</taxon>
        <taxon>Heterorhabditis</taxon>
    </lineage>
</organism>
<evidence type="ECO:0000313" key="2">
    <source>
        <dbReference type="WBParaSite" id="Hba_10404"/>
    </source>
</evidence>
<dbReference type="GO" id="GO:0046872">
    <property type="term" value="F:metal ion binding"/>
    <property type="evidence" value="ECO:0007669"/>
    <property type="project" value="InterPro"/>
</dbReference>
<dbReference type="InterPro" id="IPR011249">
    <property type="entry name" value="Metalloenz_LuxS/M16"/>
</dbReference>
<dbReference type="GO" id="GO:0005739">
    <property type="term" value="C:mitochondrion"/>
    <property type="evidence" value="ECO:0007669"/>
    <property type="project" value="TreeGrafter"/>
</dbReference>
<dbReference type="Gene3D" id="3.30.830.10">
    <property type="entry name" value="Metalloenzyme, LuxS/M16 peptidase-like"/>
    <property type="match status" value="1"/>
</dbReference>
<dbReference type="PANTHER" id="PTHR11851">
    <property type="entry name" value="METALLOPROTEASE"/>
    <property type="match status" value="1"/>
</dbReference>
<dbReference type="Proteomes" id="UP000095283">
    <property type="component" value="Unplaced"/>
</dbReference>
<dbReference type="WBParaSite" id="Hba_10404">
    <property type="protein sequence ID" value="Hba_10404"/>
    <property type="gene ID" value="Hba_10404"/>
</dbReference>
<protein>
    <submittedName>
        <fullName evidence="2">Peptidase_M16_C domain-containing protein</fullName>
    </submittedName>
</protein>
<keyword evidence="1" id="KW-1185">Reference proteome</keyword>